<dbReference type="EMBL" id="BK032502">
    <property type="protein sequence ID" value="DAF43270.1"/>
    <property type="molecule type" value="Genomic_DNA"/>
</dbReference>
<proteinExistence type="predicted"/>
<sequence length="61" mass="6978">MGWVFLKGFQFCVIKAWIQGAKCSKVGYLASICNAVAMLLGRKSCRVDDECRFTLWRSKEK</sequence>
<accession>A0A8S5RWX4</accession>
<protein>
    <submittedName>
        <fullName evidence="1">Uncharacterized protein</fullName>
    </submittedName>
</protein>
<evidence type="ECO:0000313" key="1">
    <source>
        <dbReference type="EMBL" id="DAF43270.1"/>
    </source>
</evidence>
<reference evidence="1" key="1">
    <citation type="journal article" date="2021" name="Proc. Natl. Acad. Sci. U.S.A.">
        <title>A Catalog of Tens of Thousands of Viruses from Human Metagenomes Reveals Hidden Associations with Chronic Diseases.</title>
        <authorList>
            <person name="Tisza M.J."/>
            <person name="Buck C.B."/>
        </authorList>
    </citation>
    <scope>NUCLEOTIDE SEQUENCE</scope>
    <source>
        <strain evidence="1">CtLYR7</strain>
    </source>
</reference>
<organism evidence="1">
    <name type="scientific">Myoviridae sp. ctLYR7</name>
    <dbReference type="NCBI Taxonomy" id="2827679"/>
    <lineage>
        <taxon>Viruses</taxon>
        <taxon>Duplodnaviria</taxon>
        <taxon>Heunggongvirae</taxon>
        <taxon>Uroviricota</taxon>
        <taxon>Caudoviricetes</taxon>
    </lineage>
</organism>
<name>A0A8S5RWX4_9CAUD</name>